<dbReference type="PROSITE" id="PS51352">
    <property type="entry name" value="THIOREDOXIN_2"/>
    <property type="match status" value="1"/>
</dbReference>
<dbReference type="PROSITE" id="PS00194">
    <property type="entry name" value="THIOREDOXIN_1"/>
    <property type="match status" value="1"/>
</dbReference>
<dbReference type="InterPro" id="IPR017937">
    <property type="entry name" value="Thioredoxin_CS"/>
</dbReference>
<dbReference type="Gene3D" id="3.40.30.10">
    <property type="entry name" value="Glutaredoxin"/>
    <property type="match status" value="1"/>
</dbReference>
<dbReference type="SUPFAM" id="SSF52833">
    <property type="entry name" value="Thioredoxin-like"/>
    <property type="match status" value="1"/>
</dbReference>
<feature type="domain" description="Thioredoxin" evidence="2">
    <location>
        <begin position="1"/>
        <end position="126"/>
    </location>
</feature>
<proteinExistence type="predicted"/>
<protein>
    <recommendedName>
        <fullName evidence="2">Thioredoxin domain-containing protein</fullName>
    </recommendedName>
</protein>
<accession>A0A6C0I4N4</accession>
<evidence type="ECO:0000259" key="2">
    <source>
        <dbReference type="PROSITE" id="PS51352"/>
    </source>
</evidence>
<dbReference type="InterPro" id="IPR036249">
    <property type="entry name" value="Thioredoxin-like_sf"/>
</dbReference>
<evidence type="ECO:0000313" key="3">
    <source>
        <dbReference type="EMBL" id="QHT87103.1"/>
    </source>
</evidence>
<evidence type="ECO:0000256" key="1">
    <source>
        <dbReference type="SAM" id="MobiDB-lite"/>
    </source>
</evidence>
<dbReference type="EMBL" id="MN740082">
    <property type="protein sequence ID" value="QHT87103.1"/>
    <property type="molecule type" value="Genomic_DNA"/>
</dbReference>
<dbReference type="AlphaFoldDB" id="A0A6C0I4N4"/>
<feature type="region of interest" description="Disordered" evidence="1">
    <location>
        <begin position="131"/>
        <end position="158"/>
    </location>
</feature>
<reference evidence="3" key="1">
    <citation type="journal article" date="2020" name="Nature">
        <title>Giant virus diversity and host interactions through global metagenomics.</title>
        <authorList>
            <person name="Schulz F."/>
            <person name="Roux S."/>
            <person name="Paez-Espino D."/>
            <person name="Jungbluth S."/>
            <person name="Walsh D.A."/>
            <person name="Denef V.J."/>
            <person name="McMahon K.D."/>
            <person name="Konstantinidis K.T."/>
            <person name="Eloe-Fadrosh E.A."/>
            <person name="Kyrpides N.C."/>
            <person name="Woyke T."/>
        </authorList>
    </citation>
    <scope>NUCLEOTIDE SEQUENCE</scope>
    <source>
        <strain evidence="3">GVMAG-M-3300023184-18</strain>
    </source>
</reference>
<sequence length="181" mass="20945">MVILKYEPEKNVKNLKGPCVIVIHAEWCGHCKDFMPVYKNEIVPSNNFDEELKDLLTLSSVEEKEYSNAKDLFGEIDGYPTIRYITFDDQSGKPLKDNNGAIMKMDATNIPNQAKAITEWINTVVKRDVNKKKHKRRHNKRGMRVMNGGGSKKIKRSKRVVKRSKKTKRVVKKTKRVVKRT</sequence>
<name>A0A6C0I4N4_9ZZZZ</name>
<feature type="compositionally biased region" description="Basic residues" evidence="1">
    <location>
        <begin position="131"/>
        <end position="143"/>
    </location>
</feature>
<dbReference type="InterPro" id="IPR013766">
    <property type="entry name" value="Thioredoxin_domain"/>
</dbReference>
<organism evidence="3">
    <name type="scientific">viral metagenome</name>
    <dbReference type="NCBI Taxonomy" id="1070528"/>
    <lineage>
        <taxon>unclassified sequences</taxon>
        <taxon>metagenomes</taxon>
        <taxon>organismal metagenomes</taxon>
    </lineage>
</organism>
<dbReference type="Pfam" id="PF00085">
    <property type="entry name" value="Thioredoxin"/>
    <property type="match status" value="1"/>
</dbReference>